<evidence type="ECO:0008006" key="4">
    <source>
        <dbReference type="Google" id="ProtNLM"/>
    </source>
</evidence>
<feature type="compositionally biased region" description="Basic and acidic residues" evidence="1">
    <location>
        <begin position="51"/>
        <end position="62"/>
    </location>
</feature>
<dbReference type="AlphaFoldDB" id="A0A1U7DIF4"/>
<dbReference type="Proteomes" id="UP000187266">
    <property type="component" value="Chromosome"/>
</dbReference>
<proteinExistence type="predicted"/>
<sequence length="62" mass="6887">MSDKLFKPGQKAPRSGQYEITGPRGGGTGVERTVTRNEPLPPPEQKGQKYRLADPTKHRGKR</sequence>
<reference evidence="2 3" key="1">
    <citation type="submission" date="2017-01" db="EMBL/GenBank/DDBJ databases">
        <title>Genomic analysis of Xuhuaishuia manganoxidans DY6-4.</title>
        <authorList>
            <person name="Wang X."/>
        </authorList>
    </citation>
    <scope>NUCLEOTIDE SEQUENCE [LARGE SCALE GENOMIC DNA]</scope>
    <source>
        <strain evidence="2 3">DY6-4</strain>
    </source>
</reference>
<evidence type="ECO:0000256" key="1">
    <source>
        <dbReference type="SAM" id="MobiDB-lite"/>
    </source>
</evidence>
<name>A0A1U7DIF4_9RHOB</name>
<organism evidence="2 3">
    <name type="scientific">Brevirhabdus pacifica</name>
    <dbReference type="NCBI Taxonomy" id="1267768"/>
    <lineage>
        <taxon>Bacteria</taxon>
        <taxon>Pseudomonadati</taxon>
        <taxon>Pseudomonadota</taxon>
        <taxon>Alphaproteobacteria</taxon>
        <taxon>Rhodobacterales</taxon>
        <taxon>Paracoccaceae</taxon>
        <taxon>Brevirhabdus</taxon>
    </lineage>
</organism>
<evidence type="ECO:0000313" key="3">
    <source>
        <dbReference type="Proteomes" id="UP000187266"/>
    </source>
</evidence>
<dbReference type="STRING" id="1267768.BV394_08640"/>
<protein>
    <recommendedName>
        <fullName evidence="4">YjzC-like protein</fullName>
    </recommendedName>
</protein>
<dbReference type="EMBL" id="CP019124">
    <property type="protein sequence ID" value="APX89774.1"/>
    <property type="molecule type" value="Genomic_DNA"/>
</dbReference>
<gene>
    <name evidence="2" type="ORF">BV394_08640</name>
</gene>
<accession>A0A1U7DIF4</accession>
<keyword evidence="3" id="KW-1185">Reference proteome</keyword>
<evidence type="ECO:0000313" key="2">
    <source>
        <dbReference type="EMBL" id="APX89774.1"/>
    </source>
</evidence>
<dbReference type="RefSeq" id="WP_076979795.1">
    <property type="nucleotide sequence ID" value="NZ_CP019124.1"/>
</dbReference>
<feature type="region of interest" description="Disordered" evidence="1">
    <location>
        <begin position="1"/>
        <end position="62"/>
    </location>
</feature>